<dbReference type="STRING" id="63057.A0A2P5D042"/>
<evidence type="ECO:0000256" key="2">
    <source>
        <dbReference type="ARBA" id="ARBA00004370"/>
    </source>
</evidence>
<dbReference type="Pfam" id="PF00067">
    <property type="entry name" value="p450"/>
    <property type="match status" value="1"/>
</dbReference>
<dbReference type="InParanoid" id="A0A2P5D042"/>
<accession>A0A2P5D042</accession>
<comment type="cofactor">
    <cofactor evidence="1">
        <name>heme</name>
        <dbReference type="ChEBI" id="CHEBI:30413"/>
    </cofactor>
</comment>
<keyword evidence="11" id="KW-1185">Reference proteome</keyword>
<evidence type="ECO:0000256" key="7">
    <source>
        <dbReference type="ARBA" id="ARBA00023004"/>
    </source>
</evidence>
<dbReference type="AlphaFoldDB" id="A0A2P5D042"/>
<dbReference type="OrthoDB" id="1470350at2759"/>
<evidence type="ECO:0000256" key="8">
    <source>
        <dbReference type="ARBA" id="ARBA00023033"/>
    </source>
</evidence>
<reference evidence="11" key="1">
    <citation type="submission" date="2016-06" db="EMBL/GenBank/DDBJ databases">
        <title>Parallel loss of symbiosis genes in relatives of nitrogen-fixing non-legume Parasponia.</title>
        <authorList>
            <person name="Van Velzen R."/>
            <person name="Holmer R."/>
            <person name="Bu F."/>
            <person name="Rutten L."/>
            <person name="Van Zeijl A."/>
            <person name="Liu W."/>
            <person name="Santuari L."/>
            <person name="Cao Q."/>
            <person name="Sharma T."/>
            <person name="Shen D."/>
            <person name="Roswanjaya Y."/>
            <person name="Wardhani T."/>
            <person name="Kalhor M.S."/>
            <person name="Jansen J."/>
            <person name="Van den Hoogen J."/>
            <person name="Gungor B."/>
            <person name="Hartog M."/>
            <person name="Hontelez J."/>
            <person name="Verver J."/>
            <person name="Yang W.-C."/>
            <person name="Schijlen E."/>
            <person name="Repin R."/>
            <person name="Schilthuizen M."/>
            <person name="Schranz E."/>
            <person name="Heidstra R."/>
            <person name="Miyata K."/>
            <person name="Fedorova E."/>
            <person name="Kohlen W."/>
            <person name="Bisseling T."/>
            <person name="Smit S."/>
            <person name="Geurts R."/>
        </authorList>
    </citation>
    <scope>NUCLEOTIDE SEQUENCE [LARGE SCALE GENOMIC DNA]</scope>
    <source>
        <strain evidence="11">cv. RG33-2</strain>
    </source>
</reference>
<dbReference type="InterPro" id="IPR036396">
    <property type="entry name" value="Cyt_P450_sf"/>
</dbReference>
<evidence type="ECO:0000256" key="9">
    <source>
        <dbReference type="ARBA" id="ARBA00023136"/>
    </source>
</evidence>
<keyword evidence="6" id="KW-0560">Oxidoreductase</keyword>
<proteinExistence type="inferred from homology"/>
<dbReference type="GO" id="GO:0016705">
    <property type="term" value="F:oxidoreductase activity, acting on paired donors, with incorporation or reduction of molecular oxygen"/>
    <property type="evidence" value="ECO:0007669"/>
    <property type="project" value="InterPro"/>
</dbReference>
<dbReference type="GO" id="GO:0020037">
    <property type="term" value="F:heme binding"/>
    <property type="evidence" value="ECO:0007669"/>
    <property type="project" value="InterPro"/>
</dbReference>
<name>A0A2P5D042_TREOI</name>
<keyword evidence="4" id="KW-0349">Heme</keyword>
<dbReference type="InterPro" id="IPR001128">
    <property type="entry name" value="Cyt_P450"/>
</dbReference>
<comment type="subcellular location">
    <subcellularLocation>
        <location evidence="2">Membrane</location>
    </subcellularLocation>
</comment>
<comment type="similarity">
    <text evidence="3">Belongs to the cytochrome P450 family.</text>
</comment>
<evidence type="ECO:0000256" key="5">
    <source>
        <dbReference type="ARBA" id="ARBA00022723"/>
    </source>
</evidence>
<dbReference type="SUPFAM" id="SSF48264">
    <property type="entry name" value="Cytochrome P450"/>
    <property type="match status" value="1"/>
</dbReference>
<evidence type="ECO:0000256" key="1">
    <source>
        <dbReference type="ARBA" id="ARBA00001971"/>
    </source>
</evidence>
<evidence type="ECO:0000313" key="10">
    <source>
        <dbReference type="EMBL" id="PON66668.1"/>
    </source>
</evidence>
<dbReference type="PANTHER" id="PTHR47943">
    <property type="entry name" value="CYTOCHROME P450 93A3-LIKE"/>
    <property type="match status" value="1"/>
</dbReference>
<dbReference type="GO" id="GO:0005506">
    <property type="term" value="F:iron ion binding"/>
    <property type="evidence" value="ECO:0007669"/>
    <property type="project" value="InterPro"/>
</dbReference>
<dbReference type="GO" id="GO:0004497">
    <property type="term" value="F:monooxygenase activity"/>
    <property type="evidence" value="ECO:0007669"/>
    <property type="project" value="UniProtKB-KW"/>
</dbReference>
<comment type="caution">
    <text evidence="10">The sequence shown here is derived from an EMBL/GenBank/DDBJ whole genome shotgun (WGS) entry which is preliminary data.</text>
</comment>
<sequence>MLTSLPHRGLQALAQRYGPIMFLWLDNVPIAVVSSPHATELFLKTHDIIFASHAKVQASEYLSYDTKGMEYLAYGPYWQSVRKLCMLQLLSGSKIESFTALRHEGIVSLVEWIRGAEAACEVVDVIRKVGELVAMSARMIFGPNLKESYHLKELVHEGLCLIGAFNFADYECSNLRFYCGLY</sequence>
<keyword evidence="5" id="KW-0479">Metal-binding</keyword>
<dbReference type="EMBL" id="JXTC01000310">
    <property type="protein sequence ID" value="PON66668.1"/>
    <property type="molecule type" value="Genomic_DNA"/>
</dbReference>
<keyword evidence="9" id="KW-0472">Membrane</keyword>
<dbReference type="GO" id="GO:0016020">
    <property type="term" value="C:membrane"/>
    <property type="evidence" value="ECO:0007669"/>
    <property type="project" value="UniProtKB-SubCell"/>
</dbReference>
<evidence type="ECO:0000256" key="3">
    <source>
        <dbReference type="ARBA" id="ARBA00010617"/>
    </source>
</evidence>
<dbReference type="PANTHER" id="PTHR47943:SF9">
    <property type="entry name" value="CYTOCHROME P450"/>
    <property type="match status" value="1"/>
</dbReference>
<evidence type="ECO:0000256" key="6">
    <source>
        <dbReference type="ARBA" id="ARBA00023002"/>
    </source>
</evidence>
<evidence type="ECO:0000256" key="4">
    <source>
        <dbReference type="ARBA" id="ARBA00022617"/>
    </source>
</evidence>
<protein>
    <submittedName>
        <fullName evidence="10">Cytochrome P</fullName>
    </submittedName>
</protein>
<dbReference type="Gene3D" id="1.10.630.10">
    <property type="entry name" value="Cytochrome P450"/>
    <property type="match status" value="1"/>
</dbReference>
<evidence type="ECO:0000313" key="11">
    <source>
        <dbReference type="Proteomes" id="UP000237000"/>
    </source>
</evidence>
<gene>
    <name evidence="10" type="ORF">TorRG33x02_267300</name>
</gene>
<organism evidence="10 11">
    <name type="scientific">Trema orientale</name>
    <name type="common">Charcoal tree</name>
    <name type="synonym">Celtis orientalis</name>
    <dbReference type="NCBI Taxonomy" id="63057"/>
    <lineage>
        <taxon>Eukaryota</taxon>
        <taxon>Viridiplantae</taxon>
        <taxon>Streptophyta</taxon>
        <taxon>Embryophyta</taxon>
        <taxon>Tracheophyta</taxon>
        <taxon>Spermatophyta</taxon>
        <taxon>Magnoliopsida</taxon>
        <taxon>eudicotyledons</taxon>
        <taxon>Gunneridae</taxon>
        <taxon>Pentapetalae</taxon>
        <taxon>rosids</taxon>
        <taxon>fabids</taxon>
        <taxon>Rosales</taxon>
        <taxon>Cannabaceae</taxon>
        <taxon>Trema</taxon>
    </lineage>
</organism>
<keyword evidence="7" id="KW-0408">Iron</keyword>
<dbReference type="Proteomes" id="UP000237000">
    <property type="component" value="Unassembled WGS sequence"/>
</dbReference>
<keyword evidence="8" id="KW-0503">Monooxygenase</keyword>